<name>A0ABP4KX19_9ACTN</name>
<organism evidence="3 4">
    <name type="scientific">Kribbella lupini</name>
    <dbReference type="NCBI Taxonomy" id="291602"/>
    <lineage>
        <taxon>Bacteria</taxon>
        <taxon>Bacillati</taxon>
        <taxon>Actinomycetota</taxon>
        <taxon>Actinomycetes</taxon>
        <taxon>Propionibacteriales</taxon>
        <taxon>Kribbellaceae</taxon>
        <taxon>Kribbella</taxon>
    </lineage>
</organism>
<feature type="chain" id="PRO_5046217447" description="Lipoprotein" evidence="2">
    <location>
        <begin position="24"/>
        <end position="199"/>
    </location>
</feature>
<keyword evidence="4" id="KW-1185">Reference proteome</keyword>
<evidence type="ECO:0000313" key="4">
    <source>
        <dbReference type="Proteomes" id="UP001500363"/>
    </source>
</evidence>
<accession>A0ABP4KX19</accession>
<feature type="compositionally biased region" description="Low complexity" evidence="1">
    <location>
        <begin position="32"/>
        <end position="53"/>
    </location>
</feature>
<feature type="signal peptide" evidence="2">
    <location>
        <begin position="1"/>
        <end position="23"/>
    </location>
</feature>
<protein>
    <recommendedName>
        <fullName evidence="5">Lipoprotein</fullName>
    </recommendedName>
</protein>
<dbReference type="PROSITE" id="PS51257">
    <property type="entry name" value="PROKAR_LIPOPROTEIN"/>
    <property type="match status" value="1"/>
</dbReference>
<proteinExistence type="predicted"/>
<comment type="caution">
    <text evidence="3">The sequence shown here is derived from an EMBL/GenBank/DDBJ whole genome shotgun (WGS) entry which is preliminary data.</text>
</comment>
<dbReference type="Proteomes" id="UP001500363">
    <property type="component" value="Unassembled WGS sequence"/>
</dbReference>
<reference evidence="4" key="1">
    <citation type="journal article" date="2019" name="Int. J. Syst. Evol. Microbiol.">
        <title>The Global Catalogue of Microorganisms (GCM) 10K type strain sequencing project: providing services to taxonomists for standard genome sequencing and annotation.</title>
        <authorList>
            <consortium name="The Broad Institute Genomics Platform"/>
            <consortium name="The Broad Institute Genome Sequencing Center for Infectious Disease"/>
            <person name="Wu L."/>
            <person name="Ma J."/>
        </authorList>
    </citation>
    <scope>NUCLEOTIDE SEQUENCE [LARGE SCALE GENOMIC DNA]</scope>
    <source>
        <strain evidence="4">JCM 14303</strain>
    </source>
</reference>
<gene>
    <name evidence="3" type="ORF">GCM10009741_02870</name>
</gene>
<evidence type="ECO:0008006" key="5">
    <source>
        <dbReference type="Google" id="ProtNLM"/>
    </source>
</evidence>
<evidence type="ECO:0000313" key="3">
    <source>
        <dbReference type="EMBL" id="GAA1509421.1"/>
    </source>
</evidence>
<evidence type="ECO:0000256" key="2">
    <source>
        <dbReference type="SAM" id="SignalP"/>
    </source>
</evidence>
<dbReference type="EMBL" id="BAAANC010000001">
    <property type="protein sequence ID" value="GAA1509421.1"/>
    <property type="molecule type" value="Genomic_DNA"/>
</dbReference>
<evidence type="ECO:0000256" key="1">
    <source>
        <dbReference type="SAM" id="MobiDB-lite"/>
    </source>
</evidence>
<keyword evidence="2" id="KW-0732">Signal</keyword>
<feature type="region of interest" description="Disordered" evidence="1">
    <location>
        <begin position="23"/>
        <end position="53"/>
    </location>
</feature>
<sequence>MTRRLTPAAAVCLAVLMASCTNASPEAGRPDTSPSTSSTPSPSHPSTPAWTAEEQQAISAAQARYLSARTAINQAFQDPRAATRDKLLKAGNGDPWLISVIGDLKFFEDQGWYQKGDVVVSSVVVQSVKLGGERPEVRLTSCIDSSKTTTIIRKTGKPVTSAGDDGKRKKAQAKLVFAPTSASQSKAWYLVEEEGATNC</sequence>